<reference evidence="2" key="2">
    <citation type="submission" date="2017-06" db="EMBL/GenBank/DDBJ databases">
        <title>The pomegranate genome and the genomics of punicalagin biosynthesis.</title>
        <authorList>
            <person name="Xu C."/>
        </authorList>
    </citation>
    <scope>NUCLEOTIDE SEQUENCE [LARGE SCALE GENOMIC DNA]</scope>
    <source>
        <tissue evidence="2">Fresh leaf</tissue>
    </source>
</reference>
<dbReference type="RefSeq" id="XP_031406347.1">
    <property type="nucleotide sequence ID" value="XM_031550487.1"/>
</dbReference>
<protein>
    <submittedName>
        <fullName evidence="5">Uncharacterized protein LOC116214955</fullName>
    </submittedName>
</protein>
<dbReference type="EMBL" id="MTKT01005880">
    <property type="protein sequence ID" value="OWM63869.1"/>
    <property type="molecule type" value="Genomic_DNA"/>
</dbReference>
<reference evidence="5" key="4">
    <citation type="submission" date="2025-04" db="UniProtKB">
        <authorList>
            <consortium name="RefSeq"/>
        </authorList>
    </citation>
    <scope>IDENTIFICATION</scope>
    <source>
        <tissue evidence="5">Leaf</tissue>
    </source>
</reference>
<accession>A0A218VUB4</accession>
<evidence type="ECO:0000313" key="4">
    <source>
        <dbReference type="Proteomes" id="UP000515151"/>
    </source>
</evidence>
<dbReference type="Pfam" id="PF05678">
    <property type="entry name" value="VQ"/>
    <property type="match status" value="1"/>
</dbReference>
<keyword evidence="4" id="KW-1185">Reference proteome</keyword>
<feature type="domain" description="VQ" evidence="1">
    <location>
        <begin position="15"/>
        <end position="40"/>
    </location>
</feature>
<evidence type="ECO:0000313" key="5">
    <source>
        <dbReference type="RefSeq" id="XP_031406347.1"/>
    </source>
</evidence>
<evidence type="ECO:0000313" key="3">
    <source>
        <dbReference type="Proteomes" id="UP000197138"/>
    </source>
</evidence>
<organism evidence="2 3">
    <name type="scientific">Punica granatum</name>
    <name type="common">Pomegranate</name>
    <dbReference type="NCBI Taxonomy" id="22663"/>
    <lineage>
        <taxon>Eukaryota</taxon>
        <taxon>Viridiplantae</taxon>
        <taxon>Streptophyta</taxon>
        <taxon>Embryophyta</taxon>
        <taxon>Tracheophyta</taxon>
        <taxon>Spermatophyta</taxon>
        <taxon>Magnoliopsida</taxon>
        <taxon>eudicotyledons</taxon>
        <taxon>Gunneridae</taxon>
        <taxon>Pentapetalae</taxon>
        <taxon>rosids</taxon>
        <taxon>malvids</taxon>
        <taxon>Myrtales</taxon>
        <taxon>Lythraceae</taxon>
        <taxon>Punica</taxon>
    </lineage>
</organism>
<dbReference type="Proteomes" id="UP000197138">
    <property type="component" value="Unassembled WGS sequence"/>
</dbReference>
<sequence length="177" mass="19039">MASHATREPVKVVVINTLYVEAEPVSFKSIVQNLTGKDSHIPETEESSAKGTRRNRVGSAIDGKTVAARDKGCSCNLVEESSAKGTRRNRVGSAIDGKTVAARVEGCSCDLVEESSAKGTRRNRVGSAIDGKTVAARDEGCSCDLVPWTEVPFGDLGWESLMLQLPQDEGMGWLWQE</sequence>
<evidence type="ECO:0000259" key="1">
    <source>
        <dbReference type="Pfam" id="PF05678"/>
    </source>
</evidence>
<gene>
    <name evidence="5" type="primary">LOC116214955</name>
    <name evidence="2" type="ORF">CDL15_Pgr006131</name>
</gene>
<dbReference type="Proteomes" id="UP000515151">
    <property type="component" value="Chromosome 7"/>
</dbReference>
<dbReference type="GeneID" id="116214955"/>
<evidence type="ECO:0000313" key="2">
    <source>
        <dbReference type="EMBL" id="OWM63869.1"/>
    </source>
</evidence>
<reference evidence="3" key="1">
    <citation type="journal article" date="2017" name="Plant J.">
        <title>The pomegranate (Punica granatum L.) genome and the genomics of punicalagin biosynthesis.</title>
        <authorList>
            <person name="Qin G."/>
            <person name="Xu C."/>
            <person name="Ming R."/>
            <person name="Tang H."/>
            <person name="Guyot R."/>
            <person name="Kramer E.M."/>
            <person name="Hu Y."/>
            <person name="Yi X."/>
            <person name="Qi Y."/>
            <person name="Xu X."/>
            <person name="Gao Z."/>
            <person name="Pan H."/>
            <person name="Jian J."/>
            <person name="Tian Y."/>
            <person name="Yue Z."/>
            <person name="Xu Y."/>
        </authorList>
    </citation>
    <scope>NUCLEOTIDE SEQUENCE [LARGE SCALE GENOMIC DNA]</scope>
    <source>
        <strain evidence="3">cv. Dabenzi</strain>
    </source>
</reference>
<dbReference type="InterPro" id="IPR008889">
    <property type="entry name" value="VQ"/>
</dbReference>
<dbReference type="PANTHER" id="PTHR34777">
    <property type="entry name" value="VQ MOTIF-CONTAINING PROTEIN 10"/>
    <property type="match status" value="1"/>
</dbReference>
<name>A0A218VUB4_PUNGR</name>
<dbReference type="InterPro" id="IPR039608">
    <property type="entry name" value="VQ_1/10"/>
</dbReference>
<dbReference type="AlphaFoldDB" id="A0A218VUB4"/>
<reference evidence="4" key="3">
    <citation type="journal article" date="2020" name="Plant Biotechnol. J.">
        <title>The pomegranate (Punica granatum L.) draft genome dissects genetic divergence between soft- and hard-seeded cultivars.</title>
        <authorList>
            <person name="Luo X."/>
            <person name="Li H."/>
            <person name="Wu Z."/>
            <person name="Yao W."/>
            <person name="Zhao P."/>
            <person name="Cao D."/>
            <person name="Yu H."/>
            <person name="Li K."/>
            <person name="Poudel K."/>
            <person name="Zhao D."/>
            <person name="Zhang F."/>
            <person name="Xia X."/>
            <person name="Chen L."/>
            <person name="Wang Q."/>
            <person name="Jing D."/>
            <person name="Cao S."/>
        </authorList>
    </citation>
    <scope>NUCLEOTIDE SEQUENCE [LARGE SCALE GENOMIC DNA]</scope>
</reference>
<proteinExistence type="predicted"/>
<dbReference type="OrthoDB" id="691083at2759"/>
<dbReference type="PANTHER" id="PTHR34777:SF1">
    <property type="entry name" value="VQ MOTIF-CONTAINING PROTEIN 10"/>
    <property type="match status" value="1"/>
</dbReference>